<dbReference type="InterPro" id="IPR012893">
    <property type="entry name" value="HipA-like_C"/>
</dbReference>
<keyword evidence="6" id="KW-1185">Reference proteome</keyword>
<evidence type="ECO:0000256" key="2">
    <source>
        <dbReference type="ARBA" id="ARBA00022679"/>
    </source>
</evidence>
<name>A0ABV9R5L8_9MICO</name>
<evidence type="ECO:0000313" key="5">
    <source>
        <dbReference type="EMBL" id="MFC4829075.1"/>
    </source>
</evidence>
<reference evidence="6" key="1">
    <citation type="journal article" date="2019" name="Int. J. Syst. Evol. Microbiol.">
        <title>The Global Catalogue of Microorganisms (GCM) 10K type strain sequencing project: providing services to taxonomists for standard genome sequencing and annotation.</title>
        <authorList>
            <consortium name="The Broad Institute Genomics Platform"/>
            <consortium name="The Broad Institute Genome Sequencing Center for Infectious Disease"/>
            <person name="Wu L."/>
            <person name="Ma J."/>
        </authorList>
    </citation>
    <scope>NUCLEOTIDE SEQUENCE [LARGE SCALE GENOMIC DNA]</scope>
    <source>
        <strain evidence="6">CGMCC 1.12192</strain>
    </source>
</reference>
<evidence type="ECO:0000313" key="6">
    <source>
        <dbReference type="Proteomes" id="UP001595960"/>
    </source>
</evidence>
<dbReference type="InterPro" id="IPR052028">
    <property type="entry name" value="HipA_Ser/Thr_kinase"/>
</dbReference>
<keyword evidence="2" id="KW-0808">Transferase</keyword>
<gene>
    <name evidence="5" type="ORF">ACFPER_09760</name>
</gene>
<evidence type="ECO:0000256" key="3">
    <source>
        <dbReference type="ARBA" id="ARBA00022777"/>
    </source>
</evidence>
<dbReference type="RefSeq" id="WP_307834927.1">
    <property type="nucleotide sequence ID" value="NZ_JAFBBW010000001.1"/>
</dbReference>
<organism evidence="5 6">
    <name type="scientific">Agromyces aurantiacus</name>
    <dbReference type="NCBI Taxonomy" id="165814"/>
    <lineage>
        <taxon>Bacteria</taxon>
        <taxon>Bacillati</taxon>
        <taxon>Actinomycetota</taxon>
        <taxon>Actinomycetes</taxon>
        <taxon>Micrococcales</taxon>
        <taxon>Microbacteriaceae</taxon>
        <taxon>Agromyces</taxon>
    </lineage>
</organism>
<evidence type="ECO:0000259" key="4">
    <source>
        <dbReference type="Pfam" id="PF07804"/>
    </source>
</evidence>
<sequence>MQPKVVLARIDDGWHRVHDGFPSTHILKPEVARYPTMIFDEEYGARIARVLGLIEYDTWIEEFGDIRALVIERYDRATDAPTGRVHQEDLCQALGIPRTQKYQEQGGDASLDRFHSLVRAQAGRDSVERLARMVVLAVAIGNVDLHAKNLALLHPFDAPTTLAPAYDTVPLRHQPNDGRMAFAVNSVYRHADLTIDDLETQLGSWSAAAGGLVRPTLERIAAVIDAETPHPAAYSGLRRDLAGFVANLLAGRPVGSPAV</sequence>
<dbReference type="PANTHER" id="PTHR37419:SF1">
    <property type="entry name" value="SERINE_THREONINE-PROTEIN KINASE TOXIN HIPA"/>
    <property type="match status" value="1"/>
</dbReference>
<feature type="domain" description="HipA-like C-terminal" evidence="4">
    <location>
        <begin position="1"/>
        <end position="215"/>
    </location>
</feature>
<keyword evidence="3" id="KW-0418">Kinase</keyword>
<dbReference type="Pfam" id="PF07804">
    <property type="entry name" value="HipA_C"/>
    <property type="match status" value="1"/>
</dbReference>
<proteinExistence type="inferred from homology"/>
<protein>
    <submittedName>
        <fullName evidence="5">HipA domain-containing protein</fullName>
    </submittedName>
</protein>
<evidence type="ECO:0000256" key="1">
    <source>
        <dbReference type="ARBA" id="ARBA00010164"/>
    </source>
</evidence>
<dbReference type="PANTHER" id="PTHR37419">
    <property type="entry name" value="SERINE/THREONINE-PROTEIN KINASE TOXIN HIPA"/>
    <property type="match status" value="1"/>
</dbReference>
<comment type="caution">
    <text evidence="5">The sequence shown here is derived from an EMBL/GenBank/DDBJ whole genome shotgun (WGS) entry which is preliminary data.</text>
</comment>
<dbReference type="EMBL" id="JBHSJC010000001">
    <property type="protein sequence ID" value="MFC4829075.1"/>
    <property type="molecule type" value="Genomic_DNA"/>
</dbReference>
<dbReference type="Proteomes" id="UP001595960">
    <property type="component" value="Unassembled WGS sequence"/>
</dbReference>
<comment type="similarity">
    <text evidence="1">Belongs to the HipA Ser/Thr kinase family.</text>
</comment>
<accession>A0ABV9R5L8</accession>